<sequence>MGLSATIEEFVYAAEYIASQGNQNIILCERGIRTYEKATRNTLDISAVPILKQGTHFTSHGRCYA</sequence>
<dbReference type="InterPro" id="IPR013785">
    <property type="entry name" value="Aldolase_TIM"/>
</dbReference>
<dbReference type="InterPro" id="IPR052899">
    <property type="entry name" value="Class-I_DAHP_synthase"/>
</dbReference>
<gene>
    <name evidence="3" type="primary">aroA_3</name>
    <name evidence="3" type="ORF">NCTC6133_02326</name>
</gene>
<dbReference type="AlphaFoldDB" id="A0A380DWT6"/>
<feature type="domain" description="DAHP synthetase I/KDSA" evidence="2">
    <location>
        <begin position="2"/>
        <end position="57"/>
    </location>
</feature>
<evidence type="ECO:0000313" key="4">
    <source>
        <dbReference type="Proteomes" id="UP000255091"/>
    </source>
</evidence>
<dbReference type="PANTHER" id="PTHR43018:SF1">
    <property type="entry name" value="PROTEIN AROA(G)"/>
    <property type="match status" value="1"/>
</dbReference>
<dbReference type="Gene3D" id="3.20.20.70">
    <property type="entry name" value="Aldolase class I"/>
    <property type="match status" value="1"/>
</dbReference>
<protein>
    <submittedName>
        <fullName evidence="3">Chorismate mutase I / 2-keto-3-deoxy-D-arabino-heptulosonate-7-phosphate synthase I beta, AroH/AroA I beta</fullName>
        <ecNumber evidence="3">5.4.99.5</ecNumber>
    </submittedName>
</protein>
<name>A0A380DWT6_STAAU</name>
<keyword evidence="1" id="KW-0808">Transferase</keyword>
<dbReference type="SUPFAM" id="SSF51569">
    <property type="entry name" value="Aldolase"/>
    <property type="match status" value="1"/>
</dbReference>
<dbReference type="EMBL" id="UHAP01000001">
    <property type="protein sequence ID" value="SUK52861.1"/>
    <property type="molecule type" value="Genomic_DNA"/>
</dbReference>
<reference evidence="3 4" key="1">
    <citation type="submission" date="2018-06" db="EMBL/GenBank/DDBJ databases">
        <authorList>
            <consortium name="Pathogen Informatics"/>
            <person name="Doyle S."/>
        </authorList>
    </citation>
    <scope>NUCLEOTIDE SEQUENCE [LARGE SCALE GENOMIC DNA]</scope>
    <source>
        <strain evidence="3 4">NCTC6133</strain>
    </source>
</reference>
<dbReference type="Proteomes" id="UP000255091">
    <property type="component" value="Unassembled WGS sequence"/>
</dbReference>
<dbReference type="InterPro" id="IPR006218">
    <property type="entry name" value="DAHP1/KDSA"/>
</dbReference>
<dbReference type="Pfam" id="PF00793">
    <property type="entry name" value="DAHP_synth_1"/>
    <property type="match status" value="1"/>
</dbReference>
<keyword evidence="3" id="KW-0413">Isomerase</keyword>
<dbReference type="GO" id="GO:0016740">
    <property type="term" value="F:transferase activity"/>
    <property type="evidence" value="ECO:0007669"/>
    <property type="project" value="UniProtKB-KW"/>
</dbReference>
<evidence type="ECO:0000256" key="1">
    <source>
        <dbReference type="ARBA" id="ARBA00022679"/>
    </source>
</evidence>
<evidence type="ECO:0000313" key="3">
    <source>
        <dbReference type="EMBL" id="SUK52861.1"/>
    </source>
</evidence>
<dbReference type="PANTHER" id="PTHR43018">
    <property type="entry name" value="PHOSPHO-2-DEHYDRO-3-DEOXYHEPTONATE ALDOLASE"/>
    <property type="match status" value="1"/>
</dbReference>
<evidence type="ECO:0000259" key="2">
    <source>
        <dbReference type="Pfam" id="PF00793"/>
    </source>
</evidence>
<organism evidence="3 4">
    <name type="scientific">Staphylococcus aureus</name>
    <dbReference type="NCBI Taxonomy" id="1280"/>
    <lineage>
        <taxon>Bacteria</taxon>
        <taxon>Bacillati</taxon>
        <taxon>Bacillota</taxon>
        <taxon>Bacilli</taxon>
        <taxon>Bacillales</taxon>
        <taxon>Staphylococcaceae</taxon>
        <taxon>Staphylococcus</taxon>
    </lineage>
</organism>
<proteinExistence type="predicted"/>
<dbReference type="GO" id="GO:0004106">
    <property type="term" value="F:chorismate mutase activity"/>
    <property type="evidence" value="ECO:0007669"/>
    <property type="project" value="UniProtKB-EC"/>
</dbReference>
<accession>A0A380DWT6</accession>
<dbReference type="EC" id="5.4.99.5" evidence="3"/>